<dbReference type="InterPro" id="IPR036864">
    <property type="entry name" value="Zn2-C6_fun-type_DNA-bd_sf"/>
</dbReference>
<keyword evidence="5" id="KW-0539">Nucleus</keyword>
<feature type="region of interest" description="Disordered" evidence="6">
    <location>
        <begin position="1"/>
        <end position="27"/>
    </location>
</feature>
<proteinExistence type="predicted"/>
<evidence type="ECO:0000256" key="6">
    <source>
        <dbReference type="SAM" id="MobiDB-lite"/>
    </source>
</evidence>
<evidence type="ECO:0000259" key="7">
    <source>
        <dbReference type="PROSITE" id="PS50048"/>
    </source>
</evidence>
<evidence type="ECO:0000256" key="4">
    <source>
        <dbReference type="ARBA" id="ARBA00023163"/>
    </source>
</evidence>
<dbReference type="SMART" id="SM00066">
    <property type="entry name" value="GAL4"/>
    <property type="match status" value="1"/>
</dbReference>
<keyword evidence="3" id="KW-0805">Transcription regulation</keyword>
<dbReference type="EMBL" id="QEAO01000002">
    <property type="protein sequence ID" value="TPX37715.1"/>
    <property type="molecule type" value="Genomic_DNA"/>
</dbReference>
<dbReference type="RefSeq" id="XP_031027626.1">
    <property type="nucleotide sequence ID" value="XM_031166445.1"/>
</dbReference>
<dbReference type="OrthoDB" id="2115078at2759"/>
<dbReference type="CDD" id="cd12148">
    <property type="entry name" value="fungal_TF_MHR"/>
    <property type="match status" value="1"/>
</dbReference>
<dbReference type="Proteomes" id="UP000319731">
    <property type="component" value="Unassembled WGS sequence"/>
</dbReference>
<dbReference type="GeneID" id="42001742"/>
<dbReference type="Pfam" id="PF00172">
    <property type="entry name" value="Zn_clus"/>
    <property type="match status" value="1"/>
</dbReference>
<dbReference type="GO" id="GO:0008270">
    <property type="term" value="F:zinc ion binding"/>
    <property type="evidence" value="ECO:0007669"/>
    <property type="project" value="InterPro"/>
</dbReference>
<dbReference type="PANTHER" id="PTHR47338:SF5">
    <property type="entry name" value="ZN(II)2CYS6 TRANSCRIPTION FACTOR (EUROFUNG)"/>
    <property type="match status" value="1"/>
</dbReference>
<dbReference type="GO" id="GO:0003677">
    <property type="term" value="F:DNA binding"/>
    <property type="evidence" value="ECO:0007669"/>
    <property type="project" value="InterPro"/>
</dbReference>
<dbReference type="STRING" id="1806994.A0A507CIX9"/>
<keyword evidence="9" id="KW-1185">Reference proteome</keyword>
<evidence type="ECO:0000256" key="1">
    <source>
        <dbReference type="ARBA" id="ARBA00004123"/>
    </source>
</evidence>
<evidence type="ECO:0000256" key="5">
    <source>
        <dbReference type="ARBA" id="ARBA00023242"/>
    </source>
</evidence>
<feature type="compositionally biased region" description="Polar residues" evidence="6">
    <location>
        <begin position="115"/>
        <end position="136"/>
    </location>
</feature>
<dbReference type="AlphaFoldDB" id="A0A507CIX9"/>
<dbReference type="PROSITE" id="PS00463">
    <property type="entry name" value="ZN2_CY6_FUNGAL_1"/>
    <property type="match status" value="1"/>
</dbReference>
<reference evidence="8 9" key="1">
    <citation type="journal article" date="2019" name="Sci. Rep.">
        <title>Comparative genomics of chytrid fungi reveal insights into the obligate biotrophic and pathogenic lifestyle of Synchytrium endobioticum.</title>
        <authorList>
            <person name="van de Vossenberg B.T.L.H."/>
            <person name="Warris S."/>
            <person name="Nguyen H.D.T."/>
            <person name="van Gent-Pelzer M.P.E."/>
            <person name="Joly D.L."/>
            <person name="van de Geest H.C."/>
            <person name="Bonants P.J.M."/>
            <person name="Smith D.S."/>
            <person name="Levesque C.A."/>
            <person name="van der Lee T.A.J."/>
        </authorList>
    </citation>
    <scope>NUCLEOTIDE SEQUENCE [LARGE SCALE GENOMIC DNA]</scope>
    <source>
        <strain evidence="8 9">JEL517</strain>
    </source>
</reference>
<dbReference type="GO" id="GO:0006351">
    <property type="term" value="P:DNA-templated transcription"/>
    <property type="evidence" value="ECO:0007669"/>
    <property type="project" value="InterPro"/>
</dbReference>
<evidence type="ECO:0000256" key="3">
    <source>
        <dbReference type="ARBA" id="ARBA00023015"/>
    </source>
</evidence>
<dbReference type="Gene3D" id="4.10.240.10">
    <property type="entry name" value="Zn(2)-C6 fungal-type DNA-binding domain"/>
    <property type="match status" value="1"/>
</dbReference>
<feature type="domain" description="Zn(2)-C6 fungal-type" evidence="7">
    <location>
        <begin position="53"/>
        <end position="83"/>
    </location>
</feature>
<comment type="subcellular location">
    <subcellularLocation>
        <location evidence="1">Nucleus</location>
    </subcellularLocation>
</comment>
<dbReference type="CDD" id="cd00067">
    <property type="entry name" value="GAL4"/>
    <property type="match status" value="1"/>
</dbReference>
<dbReference type="PROSITE" id="PS50048">
    <property type="entry name" value="ZN2_CY6_FUNGAL_2"/>
    <property type="match status" value="1"/>
</dbReference>
<name>A0A507CIX9_9FUNG</name>
<dbReference type="InterPro" id="IPR007219">
    <property type="entry name" value="XnlR_reg_dom"/>
</dbReference>
<feature type="region of interest" description="Disordered" evidence="6">
    <location>
        <begin position="92"/>
        <end position="138"/>
    </location>
</feature>
<dbReference type="InterPro" id="IPR001138">
    <property type="entry name" value="Zn2Cys6_DnaBD"/>
</dbReference>
<organism evidence="8 9">
    <name type="scientific">Synchytrium microbalum</name>
    <dbReference type="NCBI Taxonomy" id="1806994"/>
    <lineage>
        <taxon>Eukaryota</taxon>
        <taxon>Fungi</taxon>
        <taxon>Fungi incertae sedis</taxon>
        <taxon>Chytridiomycota</taxon>
        <taxon>Chytridiomycota incertae sedis</taxon>
        <taxon>Chytridiomycetes</taxon>
        <taxon>Synchytriales</taxon>
        <taxon>Synchytriaceae</taxon>
        <taxon>Synchytrium</taxon>
    </lineage>
</organism>
<comment type="caution">
    <text evidence="8">The sequence shown here is derived from an EMBL/GenBank/DDBJ whole genome shotgun (WGS) entry which is preliminary data.</text>
</comment>
<dbReference type="Pfam" id="PF04082">
    <property type="entry name" value="Fungal_trans"/>
    <property type="match status" value="1"/>
</dbReference>
<dbReference type="PANTHER" id="PTHR47338">
    <property type="entry name" value="ZN(II)2CYS6 TRANSCRIPTION FACTOR (EUROFUNG)-RELATED"/>
    <property type="match status" value="1"/>
</dbReference>
<accession>A0A507CIX9</accession>
<gene>
    <name evidence="8" type="ORF">SmJEL517_g00516</name>
</gene>
<sequence length="823" mass="93389">MDPDTSEALQSTTTGRYHVRKLRSPRSSLSVTTELFPICEPTPKGPRIVSEQACENCRRVKRRCDGTKPCCGRCSGTNRKCVWGERRLKTPAVATPPTLQKDGNSAPKRRKTSESESQSPVSYLETPSTATVTTGLVESPRPYTPDWITVKNEYHDIGEDPSTDYFQAPTITEAFGYAAFGNQTKAAEPWFIRNESNDKTLDSSVWFINPRIHPAELPLIAPVTNTSYESSYSYIVGTPPLAMISGPMKQGSFGYDVPQAKPEFEMVEHQPSPHQYQPEMFRREIVPVAETASQDEEQLMQLNRRDIARSQSVDMARLMVPLKQITEKVSNYVNTDELLQSFFRSSWFNVGHRPLHPRVFKASFQSQHPVLQNAVMALGAMNSRQPILLSMEYSKRGLPFYKQALKILDDTLQGKEQLVDAHVVAACLLYRFAYANSDLTGFFTHLHSACNLALSLQFHVDPDDLEANGYGQQQQMTWLQKNTRREVFWNLYHYERLMAKLLRHTVVMLPETDPDNMPRVRYPAADGTKLRLQSENGDVELDFAQEHNLCILDSQVSVLWEKAYKWLSIYSSETYPTYDFSFDRVAGETEFPSNDKTRWLVIDYLDELPKLNLEFSTWYINLPHWAKDVTGRAAPYIAETQKVAAQGQPRSIPDDSELWHLVCTHLFYNMAVIMLNKSQMIFVMRTRPTVQSLIDPSVIYIKAAALRICKLVSQVTLPLDRHWHMVPCRALHTVMEAAQALCMIAAYLPLIGESGRVEAGRLLDEVDLTLGAQVRLVADGTNELVDMVDTSKKVAVRIQQAINQSWESIMSTPKPQRVRTTSA</sequence>
<evidence type="ECO:0000313" key="8">
    <source>
        <dbReference type="EMBL" id="TPX37715.1"/>
    </source>
</evidence>
<keyword evidence="4" id="KW-0804">Transcription</keyword>
<dbReference type="InterPro" id="IPR050815">
    <property type="entry name" value="TF_fung"/>
</dbReference>
<evidence type="ECO:0000313" key="9">
    <source>
        <dbReference type="Proteomes" id="UP000319731"/>
    </source>
</evidence>
<keyword evidence="2" id="KW-0479">Metal-binding</keyword>
<dbReference type="GO" id="GO:0000981">
    <property type="term" value="F:DNA-binding transcription factor activity, RNA polymerase II-specific"/>
    <property type="evidence" value="ECO:0007669"/>
    <property type="project" value="InterPro"/>
</dbReference>
<evidence type="ECO:0000256" key="2">
    <source>
        <dbReference type="ARBA" id="ARBA00022723"/>
    </source>
</evidence>
<dbReference type="GO" id="GO:0005634">
    <property type="term" value="C:nucleus"/>
    <property type="evidence" value="ECO:0007669"/>
    <property type="project" value="UniProtKB-SubCell"/>
</dbReference>
<protein>
    <recommendedName>
        <fullName evidence="7">Zn(2)-C6 fungal-type domain-containing protein</fullName>
    </recommendedName>
</protein>
<dbReference type="SUPFAM" id="SSF57701">
    <property type="entry name" value="Zn2/Cys6 DNA-binding domain"/>
    <property type="match status" value="1"/>
</dbReference>